<dbReference type="InterPro" id="IPR023821">
    <property type="entry name" value="rSAM_TatD-assoc"/>
</dbReference>
<dbReference type="SUPFAM" id="SSF102114">
    <property type="entry name" value="Radical SAM enzymes"/>
    <property type="match status" value="1"/>
</dbReference>
<protein>
    <submittedName>
        <fullName evidence="7">Radical SAM-superfamily protein</fullName>
    </submittedName>
</protein>
<dbReference type="CDD" id="cd01335">
    <property type="entry name" value="Radical_SAM"/>
    <property type="match status" value="1"/>
</dbReference>
<evidence type="ECO:0000256" key="2">
    <source>
        <dbReference type="ARBA" id="ARBA00022691"/>
    </source>
</evidence>
<evidence type="ECO:0000256" key="3">
    <source>
        <dbReference type="ARBA" id="ARBA00022723"/>
    </source>
</evidence>
<evidence type="ECO:0000313" key="8">
    <source>
        <dbReference type="Proteomes" id="UP000011728"/>
    </source>
</evidence>
<sequence>MVILYTAKKGVYINLNDISEEEKISGDLKVYVNLTNKCSCACTFCLRNTKEMKESNSLWLEREPTYDEIISEFKKYDITKFKEIIFCGFGEPTMALDTLIKVAEYIKNKSANTPIRLNSNGLGDLVHEKEIAPLFEGLIDTISISLNSSNAEEFLKLTRNKYGLSSYDSMIRFAISCKSYIPNVVMTVVDCIGEKEIAACQAICDKIGVHLRVRPFE</sequence>
<dbReference type="eggNOG" id="COG0535">
    <property type="taxonomic scope" value="Bacteria"/>
</dbReference>
<evidence type="ECO:0000313" key="7">
    <source>
        <dbReference type="EMBL" id="AGF56317.1"/>
    </source>
</evidence>
<evidence type="ECO:0000259" key="6">
    <source>
        <dbReference type="PROSITE" id="PS51918"/>
    </source>
</evidence>
<accession>M1MY41</accession>
<evidence type="ECO:0000256" key="1">
    <source>
        <dbReference type="ARBA" id="ARBA00022485"/>
    </source>
</evidence>
<keyword evidence="1" id="KW-0004">4Fe-4S</keyword>
<dbReference type="PATRIC" id="fig|931276.5.peg.2558"/>
<dbReference type="SFLD" id="SFLDG01111">
    <property type="entry name" value="Uncharacterised_Radical_SAM_Su"/>
    <property type="match status" value="1"/>
</dbReference>
<dbReference type="SFLD" id="SFLDS00029">
    <property type="entry name" value="Radical_SAM"/>
    <property type="match status" value="1"/>
</dbReference>
<dbReference type="AlphaFoldDB" id="M1MY41"/>
<dbReference type="NCBIfam" id="TIGR04038">
    <property type="entry name" value="tatD_link_rSAM"/>
    <property type="match status" value="1"/>
</dbReference>
<dbReference type="OrthoDB" id="6258756at2"/>
<dbReference type="EMBL" id="CP004121">
    <property type="protein sequence ID" value="AGF56317.1"/>
    <property type="molecule type" value="Genomic_DNA"/>
</dbReference>
<dbReference type="RefSeq" id="WP_015392636.1">
    <property type="nucleotide sequence ID" value="NC_020291.1"/>
</dbReference>
<organism evidence="7 8">
    <name type="scientific">Clostridium saccharoperbutylacetonicum N1-4(HMT)</name>
    <dbReference type="NCBI Taxonomy" id="931276"/>
    <lineage>
        <taxon>Bacteria</taxon>
        <taxon>Bacillati</taxon>
        <taxon>Bacillota</taxon>
        <taxon>Clostridia</taxon>
        <taxon>Eubacteriales</taxon>
        <taxon>Clostridiaceae</taxon>
        <taxon>Clostridium</taxon>
    </lineage>
</organism>
<gene>
    <name evidence="7" type="ORF">Cspa_c25520</name>
</gene>
<dbReference type="KEGG" id="csr:Cspa_c25520"/>
<name>M1MY41_9CLOT</name>
<dbReference type="InterPro" id="IPR013785">
    <property type="entry name" value="Aldolase_TIM"/>
</dbReference>
<keyword evidence="2" id="KW-0949">S-adenosyl-L-methionine</keyword>
<dbReference type="InterPro" id="IPR058240">
    <property type="entry name" value="rSAM_sf"/>
</dbReference>
<dbReference type="InterPro" id="IPR007197">
    <property type="entry name" value="rSAM"/>
</dbReference>
<dbReference type="GO" id="GO:0046872">
    <property type="term" value="F:metal ion binding"/>
    <property type="evidence" value="ECO:0007669"/>
    <property type="project" value="UniProtKB-KW"/>
</dbReference>
<dbReference type="HOGENOM" id="CLU_1364481_0_0_9"/>
<dbReference type="PANTHER" id="PTHR42836:SF1">
    <property type="entry name" value="7-CARBOXY-7-DEAZAGUANINE SYNTHASE"/>
    <property type="match status" value="1"/>
</dbReference>
<keyword evidence="4" id="KW-0408">Iron</keyword>
<evidence type="ECO:0000256" key="5">
    <source>
        <dbReference type="ARBA" id="ARBA00023014"/>
    </source>
</evidence>
<dbReference type="PROSITE" id="PS51918">
    <property type="entry name" value="RADICAL_SAM"/>
    <property type="match status" value="1"/>
</dbReference>
<dbReference type="PANTHER" id="PTHR42836">
    <property type="entry name" value="7-CARBOXY-7-DEAZAGUANINE SYNTHASE"/>
    <property type="match status" value="1"/>
</dbReference>
<dbReference type="STRING" id="36745.CLSAP_23710"/>
<reference evidence="7 8" key="1">
    <citation type="submission" date="2013-02" db="EMBL/GenBank/DDBJ databases">
        <title>Genome sequence of Clostridium saccharoperbutylacetonicum N1-4(HMT).</title>
        <authorList>
            <person name="Poehlein A."/>
            <person name="Daniel R."/>
        </authorList>
    </citation>
    <scope>NUCLEOTIDE SEQUENCE [LARGE SCALE GENOMIC DNA]</scope>
    <source>
        <strain evidence="8">N1-4(HMT)</strain>
    </source>
</reference>
<dbReference type="GO" id="GO:0003824">
    <property type="term" value="F:catalytic activity"/>
    <property type="evidence" value="ECO:0007669"/>
    <property type="project" value="InterPro"/>
</dbReference>
<dbReference type="Gene3D" id="3.20.20.70">
    <property type="entry name" value="Aldolase class I"/>
    <property type="match status" value="1"/>
</dbReference>
<keyword evidence="5" id="KW-0411">Iron-sulfur</keyword>
<keyword evidence="8" id="KW-1185">Reference proteome</keyword>
<evidence type="ECO:0000256" key="4">
    <source>
        <dbReference type="ARBA" id="ARBA00023004"/>
    </source>
</evidence>
<dbReference type="Pfam" id="PF04055">
    <property type="entry name" value="Radical_SAM"/>
    <property type="match status" value="1"/>
</dbReference>
<dbReference type="GO" id="GO:0051539">
    <property type="term" value="F:4 iron, 4 sulfur cluster binding"/>
    <property type="evidence" value="ECO:0007669"/>
    <property type="project" value="UniProtKB-KW"/>
</dbReference>
<dbReference type="Proteomes" id="UP000011728">
    <property type="component" value="Chromosome"/>
</dbReference>
<feature type="domain" description="Radical SAM core" evidence="6">
    <location>
        <begin position="24"/>
        <end position="217"/>
    </location>
</feature>
<keyword evidence="3" id="KW-0479">Metal-binding</keyword>
<proteinExistence type="predicted"/>